<evidence type="ECO:0000256" key="17">
    <source>
        <dbReference type="SAM" id="SignalP"/>
    </source>
</evidence>
<proteinExistence type="inferred from homology"/>
<feature type="binding site" description="axial binding residue" evidence="15">
    <location>
        <position position="197"/>
    </location>
    <ligand>
        <name>heme</name>
        <dbReference type="ChEBI" id="CHEBI:30413"/>
    </ligand>
    <ligandPart>
        <name>Fe</name>
        <dbReference type="ChEBI" id="CHEBI:18248"/>
    </ligandPart>
</feature>
<keyword evidence="13" id="KW-0325">Glycoprotein</keyword>
<protein>
    <recommendedName>
        <fullName evidence="18">CFEM domain-containing protein</fullName>
    </recommendedName>
</protein>
<feature type="disulfide bond" evidence="15">
    <location>
        <begin position="82"/>
        <end position="115"/>
    </location>
</feature>
<dbReference type="AlphaFoldDB" id="G3AE42"/>
<evidence type="ECO:0000256" key="6">
    <source>
        <dbReference type="ARBA" id="ARBA00022617"/>
    </source>
</evidence>
<evidence type="ECO:0000256" key="12">
    <source>
        <dbReference type="ARBA" id="ARBA00023157"/>
    </source>
</evidence>
<evidence type="ECO:0000256" key="14">
    <source>
        <dbReference type="ARBA" id="ARBA00023288"/>
    </source>
</evidence>
<gene>
    <name evidence="19" type="ORF">SPAPADRAFT_133039</name>
</gene>
<comment type="similarity">
    <text evidence="3">Belongs to the RBT5 family.</text>
</comment>
<dbReference type="GeneID" id="18869711"/>
<dbReference type="PROSITE" id="PS52012">
    <property type="entry name" value="CFEM"/>
    <property type="match status" value="2"/>
</dbReference>
<evidence type="ECO:0000256" key="11">
    <source>
        <dbReference type="ARBA" id="ARBA00023136"/>
    </source>
</evidence>
<evidence type="ECO:0000259" key="18">
    <source>
        <dbReference type="PROSITE" id="PS52012"/>
    </source>
</evidence>
<evidence type="ECO:0000256" key="8">
    <source>
        <dbReference type="ARBA" id="ARBA00022723"/>
    </source>
</evidence>
<sequence length="296" mass="31287">MKSSALALLIISIAYGVQGDEITRVPRAAETENTSSTLPTVVKTATINGFADKIYDDLPECAKACVVQDVGRCPYWDTGCLCVMGTFANPVANCFADECKGQDVVSVTSLAFSLCSSAGATWNLPATIAERLDAAATVEPEITNVPDSSSTNNPYSTFPSVVKTATINGFADKIYDDLPECAKPCMTQDVGRCPYWDTGCLCVMGTFANPLADCVADECKGKDVVTATSLAYSVCSAAGVWEPYWIIPTSIIERLDAAATEEVEEVITTEVTIITTETSEGPKEISASSAEPAETS</sequence>
<keyword evidence="4" id="KW-1003">Cell membrane</keyword>
<dbReference type="eggNOG" id="ENOG502SD7M">
    <property type="taxonomic scope" value="Eukaryota"/>
</dbReference>
<evidence type="ECO:0000256" key="13">
    <source>
        <dbReference type="ARBA" id="ARBA00023180"/>
    </source>
</evidence>
<feature type="disulfide bond" evidence="15">
    <location>
        <begin position="193"/>
        <end position="200"/>
    </location>
</feature>
<evidence type="ECO:0000313" key="19">
    <source>
        <dbReference type="EMBL" id="EGW35576.1"/>
    </source>
</evidence>
<comment type="subcellular location">
    <subcellularLocation>
        <location evidence="1">Cell membrane</location>
        <topology evidence="1">Lipid-anchor</topology>
        <topology evidence="1">GPI-anchor</topology>
    </subcellularLocation>
    <subcellularLocation>
        <location evidence="2">Secreted</location>
    </subcellularLocation>
</comment>
<keyword evidence="5" id="KW-0964">Secreted</keyword>
<feature type="non-terminal residue" evidence="19">
    <location>
        <position position="296"/>
    </location>
</feature>
<evidence type="ECO:0000256" key="15">
    <source>
        <dbReference type="PROSITE-ProRule" id="PRU01356"/>
    </source>
</evidence>
<feature type="chain" id="PRO_5003441964" description="CFEM domain-containing protein" evidence="17">
    <location>
        <begin position="20"/>
        <end position="296"/>
    </location>
</feature>
<dbReference type="EMBL" id="GL996499">
    <property type="protein sequence ID" value="EGW35576.1"/>
    <property type="molecule type" value="Genomic_DNA"/>
</dbReference>
<feature type="domain" description="CFEM" evidence="18">
    <location>
        <begin position="33"/>
        <end position="139"/>
    </location>
</feature>
<dbReference type="Pfam" id="PF05730">
    <property type="entry name" value="CFEM"/>
    <property type="match status" value="2"/>
</dbReference>
<evidence type="ECO:0000256" key="16">
    <source>
        <dbReference type="SAM" id="MobiDB-lite"/>
    </source>
</evidence>
<accession>G3AE42</accession>
<feature type="region of interest" description="Disordered" evidence="16">
    <location>
        <begin position="277"/>
        <end position="296"/>
    </location>
</feature>
<dbReference type="InterPro" id="IPR051735">
    <property type="entry name" value="CFEM_domain"/>
</dbReference>
<evidence type="ECO:0000256" key="1">
    <source>
        <dbReference type="ARBA" id="ARBA00004609"/>
    </source>
</evidence>
<organism evidence="20">
    <name type="scientific">Spathaspora passalidarum (strain NRRL Y-27907 / 11-Y1)</name>
    <dbReference type="NCBI Taxonomy" id="619300"/>
    <lineage>
        <taxon>Eukaryota</taxon>
        <taxon>Fungi</taxon>
        <taxon>Dikarya</taxon>
        <taxon>Ascomycota</taxon>
        <taxon>Saccharomycotina</taxon>
        <taxon>Pichiomycetes</taxon>
        <taxon>Debaryomycetaceae</taxon>
        <taxon>Spathaspora</taxon>
    </lineage>
</organism>
<dbReference type="RefSeq" id="XP_007372988.1">
    <property type="nucleotide sequence ID" value="XM_007372926.1"/>
</dbReference>
<dbReference type="InterPro" id="IPR008427">
    <property type="entry name" value="Extracellular_membr_CFEM_dom"/>
</dbReference>
<dbReference type="InParanoid" id="G3AE42"/>
<keyword evidence="9 17" id="KW-0732">Signal</keyword>
<evidence type="ECO:0000256" key="9">
    <source>
        <dbReference type="ARBA" id="ARBA00022729"/>
    </source>
</evidence>
<dbReference type="HOGENOM" id="CLU_941850_0_0_1"/>
<keyword evidence="12 15" id="KW-1015">Disulfide bond</keyword>
<dbReference type="PANTHER" id="PTHR37928">
    <property type="entry name" value="CFEM DOMAIN PROTEIN (AFU_ORTHOLOGUE AFUA_6G14090)"/>
    <property type="match status" value="1"/>
</dbReference>
<feature type="disulfide bond" evidence="15">
    <location>
        <begin position="202"/>
        <end position="235"/>
    </location>
</feature>
<evidence type="ECO:0000256" key="2">
    <source>
        <dbReference type="ARBA" id="ARBA00004613"/>
    </source>
</evidence>
<reference evidence="19 20" key="1">
    <citation type="journal article" date="2011" name="Proc. Natl. Acad. Sci. U.S.A.">
        <title>Comparative genomics of xylose-fermenting fungi for enhanced biofuel production.</title>
        <authorList>
            <person name="Wohlbach D.J."/>
            <person name="Kuo A."/>
            <person name="Sato T.K."/>
            <person name="Potts K.M."/>
            <person name="Salamov A.A."/>
            <person name="LaButti K.M."/>
            <person name="Sun H."/>
            <person name="Clum A."/>
            <person name="Pangilinan J.L."/>
            <person name="Lindquist E.A."/>
            <person name="Lucas S."/>
            <person name="Lapidus A."/>
            <person name="Jin M."/>
            <person name="Gunawan C."/>
            <person name="Balan V."/>
            <person name="Dale B.E."/>
            <person name="Jeffries T.W."/>
            <person name="Zinkel R."/>
            <person name="Barry K.W."/>
            <person name="Grigoriev I.V."/>
            <person name="Gasch A.P."/>
        </authorList>
    </citation>
    <scope>NUCLEOTIDE SEQUENCE [LARGE SCALE GENOMIC DNA]</scope>
    <source>
        <strain evidence="20">NRRL Y-27907 / 11-Y1</strain>
    </source>
</reference>
<comment type="caution">
    <text evidence="15">Lacks conserved residue(s) required for the propagation of feature annotation.</text>
</comment>
<feature type="compositionally biased region" description="Polar residues" evidence="16">
    <location>
        <begin position="286"/>
        <end position="296"/>
    </location>
</feature>
<dbReference type="GO" id="GO:0046872">
    <property type="term" value="F:metal ion binding"/>
    <property type="evidence" value="ECO:0007669"/>
    <property type="project" value="UniProtKB-UniRule"/>
</dbReference>
<keyword evidence="6 15" id="KW-0349">Heme</keyword>
<dbReference type="PANTHER" id="PTHR37928:SF2">
    <property type="entry name" value="GPI ANCHORED CFEM DOMAIN PROTEIN (AFU_ORTHOLOGUE AFUA_6G10580)"/>
    <property type="match status" value="1"/>
</dbReference>
<dbReference type="SMART" id="SM00747">
    <property type="entry name" value="CFEM"/>
    <property type="match status" value="2"/>
</dbReference>
<dbReference type="OrthoDB" id="2496787at2759"/>
<dbReference type="GO" id="GO:0098552">
    <property type="term" value="C:side of membrane"/>
    <property type="evidence" value="ECO:0007669"/>
    <property type="project" value="UniProtKB-KW"/>
</dbReference>
<feature type="binding site" description="axial binding residue" evidence="15">
    <location>
        <position position="77"/>
    </location>
    <ligand>
        <name>heme</name>
        <dbReference type="ChEBI" id="CHEBI:30413"/>
    </ligand>
    <ligandPart>
        <name>Fe</name>
        <dbReference type="ChEBI" id="CHEBI:18248"/>
    </ligandPart>
</feature>
<feature type="domain" description="CFEM" evidence="18">
    <location>
        <begin position="153"/>
        <end position="262"/>
    </location>
</feature>
<feature type="signal peptide" evidence="17">
    <location>
        <begin position="1"/>
        <end position="19"/>
    </location>
</feature>
<evidence type="ECO:0000256" key="5">
    <source>
        <dbReference type="ARBA" id="ARBA00022525"/>
    </source>
</evidence>
<evidence type="ECO:0000256" key="4">
    <source>
        <dbReference type="ARBA" id="ARBA00022475"/>
    </source>
</evidence>
<keyword evidence="10 15" id="KW-0408">Iron</keyword>
<dbReference type="KEGG" id="spaa:SPAPADRAFT_133039"/>
<feature type="disulfide bond" evidence="15">
    <location>
        <begin position="73"/>
        <end position="80"/>
    </location>
</feature>
<keyword evidence="11" id="KW-0472">Membrane</keyword>
<dbReference type="GO" id="GO:0005886">
    <property type="term" value="C:plasma membrane"/>
    <property type="evidence" value="ECO:0007669"/>
    <property type="project" value="UniProtKB-SubCell"/>
</dbReference>
<dbReference type="GO" id="GO:0005576">
    <property type="term" value="C:extracellular region"/>
    <property type="evidence" value="ECO:0007669"/>
    <property type="project" value="UniProtKB-SubCell"/>
</dbReference>
<evidence type="ECO:0000256" key="7">
    <source>
        <dbReference type="ARBA" id="ARBA00022622"/>
    </source>
</evidence>
<keyword evidence="14" id="KW-0449">Lipoprotein</keyword>
<evidence type="ECO:0000313" key="20">
    <source>
        <dbReference type="Proteomes" id="UP000000709"/>
    </source>
</evidence>
<name>G3AE42_SPAPN</name>
<keyword evidence="7" id="KW-0336">GPI-anchor</keyword>
<evidence type="ECO:0000256" key="10">
    <source>
        <dbReference type="ARBA" id="ARBA00023004"/>
    </source>
</evidence>
<keyword evidence="8 15" id="KW-0479">Metal-binding</keyword>
<dbReference type="Proteomes" id="UP000000709">
    <property type="component" value="Unassembled WGS sequence"/>
</dbReference>
<keyword evidence="20" id="KW-1185">Reference proteome</keyword>
<evidence type="ECO:0000256" key="3">
    <source>
        <dbReference type="ARBA" id="ARBA00010031"/>
    </source>
</evidence>